<protein>
    <submittedName>
        <fullName evidence="1">Uncharacterized protein</fullName>
    </submittedName>
</protein>
<reference evidence="1 2" key="1">
    <citation type="submission" date="2011-01" db="EMBL/GenBank/DDBJ databases">
        <authorList>
            <person name="Muzny D."/>
            <person name="Qin X."/>
            <person name="Deng J."/>
            <person name="Jiang H."/>
            <person name="Liu Y."/>
            <person name="Qu J."/>
            <person name="Song X.-Z."/>
            <person name="Zhang L."/>
            <person name="Thornton R."/>
            <person name="Coyle M."/>
            <person name="Francisco L."/>
            <person name="Jackson L."/>
            <person name="Javaid M."/>
            <person name="Korchina V."/>
            <person name="Kovar C."/>
            <person name="Mata R."/>
            <person name="Mathew T."/>
            <person name="Ngo R."/>
            <person name="Nguyen L."/>
            <person name="Nguyen N."/>
            <person name="Okwuonu G."/>
            <person name="Ongeri F."/>
            <person name="Pham C."/>
            <person name="Simmons D."/>
            <person name="Wilczek-Boney K."/>
            <person name="Hale W."/>
            <person name="Jakkamsetti A."/>
            <person name="Pham P."/>
            <person name="Ruth R."/>
            <person name="San Lucas F."/>
            <person name="Warren J."/>
            <person name="Zhang J."/>
            <person name="Zhao Z."/>
            <person name="Zhou C."/>
            <person name="Zhu D."/>
            <person name="Lee S."/>
            <person name="Bess C."/>
            <person name="Blankenburg K."/>
            <person name="Forbes L."/>
            <person name="Fu Q."/>
            <person name="Gubbala S."/>
            <person name="Hirani K."/>
            <person name="Jayaseelan J.C."/>
            <person name="Lara F."/>
            <person name="Munidasa M."/>
            <person name="Palculict T."/>
            <person name="Patil S."/>
            <person name="Pu L.-L."/>
            <person name="Saada N."/>
            <person name="Tang L."/>
            <person name="Weissenberger G."/>
            <person name="Zhu Y."/>
            <person name="Hemphill L."/>
            <person name="Shang Y."/>
            <person name="Youmans B."/>
            <person name="Ayvaz T."/>
            <person name="Ross M."/>
            <person name="Santibanez J."/>
            <person name="Aqrawi P."/>
            <person name="Gross S."/>
            <person name="Joshi V."/>
            <person name="Fowler G."/>
            <person name="Nazareth L."/>
            <person name="Reid J."/>
            <person name="Worley K."/>
            <person name="Petrosino J."/>
            <person name="Highlander S."/>
            <person name="Gibbs R."/>
        </authorList>
    </citation>
    <scope>NUCLEOTIDE SEQUENCE [LARGE SCALE GENOMIC DNA]</scope>
    <source>
        <strain evidence="1 2">ATCC 33394</strain>
    </source>
</reference>
<dbReference type="Proteomes" id="UP000004088">
    <property type="component" value="Unassembled WGS sequence"/>
</dbReference>
<dbReference type="HOGENOM" id="CLU_1388609_0_0_4"/>
<evidence type="ECO:0000313" key="2">
    <source>
        <dbReference type="Proteomes" id="UP000004088"/>
    </source>
</evidence>
<accession>F0F1B2</accession>
<dbReference type="AlphaFoldDB" id="F0F1B2"/>
<dbReference type="EMBL" id="AEWV01000039">
    <property type="protein sequence ID" value="EGC16700.1"/>
    <property type="molecule type" value="Genomic_DNA"/>
</dbReference>
<comment type="caution">
    <text evidence="1">The sequence shown here is derived from an EMBL/GenBank/DDBJ whole genome shotgun (WGS) entry which is preliminary data.</text>
</comment>
<gene>
    <name evidence="1" type="ORF">HMPREF9098_1897</name>
</gene>
<evidence type="ECO:0000313" key="1">
    <source>
        <dbReference type="EMBL" id="EGC16700.1"/>
    </source>
</evidence>
<sequence>MEQEVWDDAAPRGFVTINERMCGLEYDWTDHPEFMKTDSCYPFRLDGYPTLEALLKKQPEFVSERGNSDFAYMVRKNLGGKKYDPAGEGFLQQPDYYNRPSGFGVLKTDSWSVHFYAEDCCTMRSYQEFVAYLKQKYPMNWQSWRSDIPIRIKENAEYLTIKYTYAPSKIDDDTREGGESETRTFLVNPCGELVSF</sequence>
<name>F0F1B2_9NEIS</name>
<dbReference type="RefSeq" id="WP_003783883.1">
    <property type="nucleotide sequence ID" value="NZ_GL870929.1"/>
</dbReference>
<organism evidence="1 2">
    <name type="scientific">Kingella denitrificans ATCC 33394</name>
    <dbReference type="NCBI Taxonomy" id="888741"/>
    <lineage>
        <taxon>Bacteria</taxon>
        <taxon>Pseudomonadati</taxon>
        <taxon>Pseudomonadota</taxon>
        <taxon>Betaproteobacteria</taxon>
        <taxon>Neisseriales</taxon>
        <taxon>Neisseriaceae</taxon>
        <taxon>Kingella</taxon>
    </lineage>
</organism>
<proteinExistence type="predicted"/>
<dbReference type="STRING" id="888741.HMPREF9098_1897"/>
<keyword evidence="2" id="KW-1185">Reference proteome</keyword>